<protein>
    <recommendedName>
        <fullName evidence="3">Tetratricopeptide repeat protein</fullName>
    </recommendedName>
</protein>
<name>A0A2N7VCM1_9BURK</name>
<dbReference type="InterPro" id="IPR019734">
    <property type="entry name" value="TPR_rpt"/>
</dbReference>
<dbReference type="EMBL" id="PNYA01000038">
    <property type="protein sequence ID" value="PMS14918.1"/>
    <property type="molecule type" value="Genomic_DNA"/>
</dbReference>
<gene>
    <name evidence="1" type="ORF">C0Z18_29660</name>
</gene>
<dbReference type="RefSeq" id="WP_102649006.1">
    <property type="nucleotide sequence ID" value="NZ_PNYA01000038.1"/>
</dbReference>
<evidence type="ECO:0000313" key="1">
    <source>
        <dbReference type="EMBL" id="PMS14918.1"/>
    </source>
</evidence>
<dbReference type="OrthoDB" id="9032021at2"/>
<comment type="caution">
    <text evidence="1">The sequence shown here is derived from an EMBL/GenBank/DDBJ whole genome shotgun (WGS) entry which is preliminary data.</text>
</comment>
<dbReference type="InterPro" id="IPR011990">
    <property type="entry name" value="TPR-like_helical_dom_sf"/>
</dbReference>
<dbReference type="AlphaFoldDB" id="A0A2N7VCM1"/>
<dbReference type="Gene3D" id="1.25.40.10">
    <property type="entry name" value="Tetratricopeptide repeat domain"/>
    <property type="match status" value="1"/>
</dbReference>
<dbReference type="SUPFAM" id="SSF48452">
    <property type="entry name" value="TPR-like"/>
    <property type="match status" value="1"/>
</dbReference>
<organism evidence="1 2">
    <name type="scientific">Trinickia dabaoshanensis</name>
    <dbReference type="NCBI Taxonomy" id="564714"/>
    <lineage>
        <taxon>Bacteria</taxon>
        <taxon>Pseudomonadati</taxon>
        <taxon>Pseudomonadota</taxon>
        <taxon>Betaproteobacteria</taxon>
        <taxon>Burkholderiales</taxon>
        <taxon>Burkholderiaceae</taxon>
        <taxon>Trinickia</taxon>
    </lineage>
</organism>
<proteinExistence type="predicted"/>
<accession>A0A2N7VCM1</accession>
<evidence type="ECO:0000313" key="2">
    <source>
        <dbReference type="Proteomes" id="UP000235616"/>
    </source>
</evidence>
<evidence type="ECO:0008006" key="3">
    <source>
        <dbReference type="Google" id="ProtNLM"/>
    </source>
</evidence>
<keyword evidence="2" id="KW-1185">Reference proteome</keyword>
<reference evidence="1 2" key="1">
    <citation type="submission" date="2018-01" db="EMBL/GenBank/DDBJ databases">
        <title>Whole genome analyses suggest that Burkholderia sensu lato contains two further novel genera in the rhizoxinica-symbiotica group Mycetohabitans gen. nov., and Trinickia gen. nov.: implications for the evolution of diazotrophy and nodulation in the Burkholderiaceae.</title>
        <authorList>
            <person name="Estrada-de los Santos P."/>
            <person name="Palmer M."/>
            <person name="Chavez-Ramirez B."/>
            <person name="Beukes C."/>
            <person name="Steenkamp E.T."/>
            <person name="Hirsch A.M."/>
            <person name="Manyaka P."/>
            <person name="Maluk M."/>
            <person name="Lafos M."/>
            <person name="Crook M."/>
            <person name="Gross E."/>
            <person name="Simon M.F."/>
            <person name="Bueno dos Reis Junior F."/>
            <person name="Poole P.S."/>
            <person name="Venter S.N."/>
            <person name="James E.K."/>
        </authorList>
    </citation>
    <scope>NUCLEOTIDE SEQUENCE [LARGE SCALE GENOMIC DNA]</scope>
    <source>
        <strain evidence="1 2">GIMN1.004</strain>
    </source>
</reference>
<dbReference type="Proteomes" id="UP000235616">
    <property type="component" value="Unassembled WGS sequence"/>
</dbReference>
<dbReference type="SMART" id="SM00028">
    <property type="entry name" value="TPR"/>
    <property type="match status" value="3"/>
</dbReference>
<sequence>MTPNTNIDEQIAENTQALKGQALEQLMDRLEADLEESNSSAAADLLTRLRAQPLHPDSIDAVARLHTLWMRAGDAAAARAVLDADGTRLLSGASGPAYADIRMQLALYRLQIAHYLDEEDAVSSALAQMRDVVKTEPALVADRYRRVRVLDNIERERPSQALTAIELRNALNLAVAERAPVRAWDEADYHVRRAWVHHRQGDADAAREAAEAGVTALASASADQSIDASDWLRVGDAVIEIAPLQLAAIERAVTALTADWSLPQRRETEVRVARLAARAAYAQGDLAGALSACDLAHISLEPNGSDDFLEYELPWLLEAGRFDEAGQRAFFHIYEFEQEMWESVGRTVHERLADPADTSVWWALCAVRACNTAPTLARLAAIGSEGGQDLAARSPVHAQLFAALASRSAEAALETVSDAARSLAEQRAPGHPWTARLGAVHDFRAGRIDAKTQVARITDAIARGGLGNKRTASALLMAQHEAIGLRAAFKQPAPTLESGMWCYQFGCAISDYFVEHKDSVPEAEHGQTWEDIQKIQIAVYEQGRAHLERFFETGKGHWLDGCAHLYSMLCNNLGIAYRYTKRYEEALDVHQCGIAASPFAEHFDGILSVRRAMEDDAAIVEAAERLWHFADEHGYSRHDPHAYIADVLNSLYELGRTNEMLIWLERLVKWQQQELEVDEENLPDDALAARLAVTVHLALGGHADAAGLVQRLRPQAENRDHYPVVYRTASTFYYLGWHDDAKAWYERALAINHTLPEAARYKTDILEARIAECSQAAGASGQRGAASKPWWKFWR</sequence>